<protein>
    <submittedName>
        <fullName evidence="6">Heme oxygenase 2</fullName>
    </submittedName>
</protein>
<dbReference type="AlphaFoldDB" id="A0A1B9HZR2"/>
<dbReference type="PANTHER" id="PTHR10720">
    <property type="entry name" value="HEME OXYGENASE"/>
    <property type="match status" value="1"/>
</dbReference>
<dbReference type="EMBL" id="CP144528">
    <property type="protein sequence ID" value="WWC72930.1"/>
    <property type="molecule type" value="Genomic_DNA"/>
</dbReference>
<organism evidence="6">
    <name type="scientific">Kwoniella pini CBS 10737</name>
    <dbReference type="NCBI Taxonomy" id="1296096"/>
    <lineage>
        <taxon>Eukaryota</taxon>
        <taxon>Fungi</taxon>
        <taxon>Dikarya</taxon>
        <taxon>Basidiomycota</taxon>
        <taxon>Agaricomycotina</taxon>
        <taxon>Tremellomycetes</taxon>
        <taxon>Tremellales</taxon>
        <taxon>Cryptococcaceae</taxon>
        <taxon>Kwoniella</taxon>
    </lineage>
</organism>
<keyword evidence="5" id="KW-0812">Transmembrane</keyword>
<evidence type="ECO:0000313" key="8">
    <source>
        <dbReference type="Proteomes" id="UP000094020"/>
    </source>
</evidence>
<dbReference type="GO" id="GO:0004392">
    <property type="term" value="F:heme oxygenase (decyclizing) activity"/>
    <property type="evidence" value="ECO:0007669"/>
    <property type="project" value="InterPro"/>
</dbReference>
<accession>A0A1B9HZR2</accession>
<keyword evidence="3" id="KW-0408">Iron</keyword>
<dbReference type="InterPro" id="IPR016084">
    <property type="entry name" value="Haem_Oase-like_multi-hlx"/>
</dbReference>
<dbReference type="InterPro" id="IPR002051">
    <property type="entry name" value="Haem_Oase"/>
</dbReference>
<keyword evidence="5" id="KW-0472">Membrane</keyword>
<proteinExistence type="predicted"/>
<feature type="region of interest" description="Disordered" evidence="4">
    <location>
        <begin position="22"/>
        <end position="52"/>
    </location>
</feature>
<feature type="transmembrane region" description="Helical" evidence="5">
    <location>
        <begin position="369"/>
        <end position="390"/>
    </location>
</feature>
<evidence type="ECO:0000313" key="7">
    <source>
        <dbReference type="EMBL" id="WWC72930.1"/>
    </source>
</evidence>
<dbReference type="GO" id="GO:0006788">
    <property type="term" value="P:heme oxidation"/>
    <property type="evidence" value="ECO:0007669"/>
    <property type="project" value="InterPro"/>
</dbReference>
<evidence type="ECO:0000256" key="5">
    <source>
        <dbReference type="SAM" id="Phobius"/>
    </source>
</evidence>
<dbReference type="GeneID" id="30173929"/>
<dbReference type="RefSeq" id="XP_019009998.1">
    <property type="nucleotide sequence ID" value="XM_019157280.1"/>
</dbReference>
<evidence type="ECO:0000256" key="4">
    <source>
        <dbReference type="SAM" id="MobiDB-lite"/>
    </source>
</evidence>
<evidence type="ECO:0000313" key="6">
    <source>
        <dbReference type="EMBL" id="OCF48779.1"/>
    </source>
</evidence>
<evidence type="ECO:0000256" key="3">
    <source>
        <dbReference type="ARBA" id="ARBA00023004"/>
    </source>
</evidence>
<reference evidence="7" key="2">
    <citation type="submission" date="2013-07" db="EMBL/GenBank/DDBJ databases">
        <authorList>
            <consortium name="The Broad Institute Genome Sequencing Platform"/>
            <person name="Cuomo C."/>
            <person name="Litvintseva A."/>
            <person name="Chen Y."/>
            <person name="Heitman J."/>
            <person name="Sun S."/>
            <person name="Springer D."/>
            <person name="Dromer F."/>
            <person name="Young S.K."/>
            <person name="Zeng Q."/>
            <person name="Gargeya S."/>
            <person name="Fitzgerald M."/>
            <person name="Abouelleil A."/>
            <person name="Alvarado L."/>
            <person name="Berlin A.M."/>
            <person name="Chapman S.B."/>
            <person name="Dewar J."/>
            <person name="Goldberg J."/>
            <person name="Griggs A."/>
            <person name="Gujja S."/>
            <person name="Hansen M."/>
            <person name="Howarth C."/>
            <person name="Imamovic A."/>
            <person name="Larimer J."/>
            <person name="McCowan C."/>
            <person name="Murphy C."/>
            <person name="Pearson M."/>
            <person name="Priest M."/>
            <person name="Roberts A."/>
            <person name="Saif S."/>
            <person name="Shea T."/>
            <person name="Sykes S."/>
            <person name="Wortman J."/>
            <person name="Nusbaum C."/>
            <person name="Birren B."/>
        </authorList>
    </citation>
    <scope>NUCLEOTIDE SEQUENCE</scope>
    <source>
        <strain evidence="7">CBS 10737</strain>
    </source>
</reference>
<dbReference type="InterPro" id="IPR016053">
    <property type="entry name" value="Haem_Oase-like"/>
</dbReference>
<evidence type="ECO:0000256" key="1">
    <source>
        <dbReference type="ARBA" id="ARBA00022617"/>
    </source>
</evidence>
<reference evidence="7" key="4">
    <citation type="submission" date="2024-02" db="EMBL/GenBank/DDBJ databases">
        <title>Comparative genomics of Cryptococcus and Kwoniella reveals pathogenesis evolution and contrasting modes of karyotype evolution via chromosome fusion or intercentromeric recombination.</title>
        <authorList>
            <person name="Coelho M.A."/>
            <person name="David-Palma M."/>
            <person name="Shea T."/>
            <person name="Bowers K."/>
            <person name="McGinley-Smith S."/>
            <person name="Mohammad A.W."/>
            <person name="Gnirke A."/>
            <person name="Yurkov A.M."/>
            <person name="Nowrousian M."/>
            <person name="Sun S."/>
            <person name="Cuomo C.A."/>
            <person name="Heitman J."/>
        </authorList>
    </citation>
    <scope>NUCLEOTIDE SEQUENCE</scope>
    <source>
        <strain evidence="7">CBS 10737</strain>
    </source>
</reference>
<feature type="compositionally biased region" description="Low complexity" evidence="4">
    <location>
        <begin position="269"/>
        <end position="279"/>
    </location>
</feature>
<sequence>MPLLHSPSSSIVQLHINRQYSSSSLSSPLDTPSFSPNTPTTEDPFQSKSKIHSARGTISSDLLSDLDLNAPCSTLLRLGTQRAHVKAEHSAGAAALVQGNLPLEEYIRWLAVLWRIYDALELGLSENSTNPVLTPTYDPELLARAPALAEDITYLLNLLSPSYNDKSNFKSIDLKSNSTSLPPFPLPSFLEEIFISPPKPLINYLEHIKLISSNEKLSSKLLSHSYVRYLGDLSGGQFIGNKVKKSYNLPFSKNEQGTRFYYFEFSNRGESSTNNNNSNEENEKESKFNAKKRLNEVKDWFRNGMDQGVGEDKLLKADLVEEANLAFSLNTELFSVIRVSSSSNSNNSIESITKSPLVEGTITDKLNSIIWFLLAAGVGVILNIYVQPIVTNWISNKRNPY</sequence>
<dbReference type="KEGG" id="kpin:30173929"/>
<keyword evidence="2" id="KW-0479">Metal-binding</keyword>
<evidence type="ECO:0000256" key="2">
    <source>
        <dbReference type="ARBA" id="ARBA00022723"/>
    </source>
</evidence>
<feature type="compositionally biased region" description="Polar residues" evidence="4">
    <location>
        <begin position="37"/>
        <end position="48"/>
    </location>
</feature>
<dbReference type="CDD" id="cd19165">
    <property type="entry name" value="HemeO"/>
    <property type="match status" value="1"/>
</dbReference>
<dbReference type="SUPFAM" id="SSF48613">
    <property type="entry name" value="Heme oxygenase-like"/>
    <property type="match status" value="1"/>
</dbReference>
<dbReference type="GO" id="GO:0046872">
    <property type="term" value="F:metal ion binding"/>
    <property type="evidence" value="ECO:0007669"/>
    <property type="project" value="UniProtKB-KW"/>
</dbReference>
<name>A0A1B9HZR2_9TREE</name>
<dbReference type="OrthoDB" id="652091at2759"/>
<keyword evidence="5" id="KW-1133">Transmembrane helix</keyword>
<dbReference type="Proteomes" id="UP000094020">
    <property type="component" value="Chromosome 10"/>
</dbReference>
<dbReference type="PANTHER" id="PTHR10720:SF0">
    <property type="entry name" value="HEME OXYGENASE"/>
    <property type="match status" value="1"/>
</dbReference>
<dbReference type="Pfam" id="PF01126">
    <property type="entry name" value="Heme_oxygenase"/>
    <property type="match status" value="2"/>
</dbReference>
<feature type="region of interest" description="Disordered" evidence="4">
    <location>
        <begin position="269"/>
        <end position="288"/>
    </location>
</feature>
<dbReference type="STRING" id="1296096.A0A1B9HZR2"/>
<reference evidence="6" key="3">
    <citation type="submission" date="2016-07" db="EMBL/GenBank/DDBJ databases">
        <title>Evolution of pathogenesis and genome organization in the Tremellales.</title>
        <authorList>
            <person name="Cuomo C."/>
            <person name="Litvintseva A."/>
            <person name="Heitman J."/>
            <person name="Chen Y."/>
            <person name="Sun S."/>
            <person name="Springer D."/>
            <person name="Dromer F."/>
            <person name="Young S."/>
            <person name="Zeng Q."/>
            <person name="Chapman S."/>
            <person name="Gujja S."/>
            <person name="Saif S."/>
            <person name="Birren B."/>
        </authorList>
    </citation>
    <scope>NUCLEOTIDE SEQUENCE</scope>
    <source>
        <strain evidence="6">CBS 10737</strain>
    </source>
</reference>
<reference evidence="6" key="1">
    <citation type="submission" date="2013-07" db="EMBL/GenBank/DDBJ databases">
        <title>The Genome Sequence of Cryptococcus pinus CBS10737.</title>
        <authorList>
            <consortium name="The Broad Institute Genome Sequencing Platform"/>
            <person name="Cuomo C."/>
            <person name="Litvintseva A."/>
            <person name="Chen Y."/>
            <person name="Heitman J."/>
            <person name="Sun S."/>
            <person name="Springer D."/>
            <person name="Dromer F."/>
            <person name="Young S.K."/>
            <person name="Zeng Q."/>
            <person name="Gargeya S."/>
            <person name="Fitzgerald M."/>
            <person name="Abouelleil A."/>
            <person name="Alvarado L."/>
            <person name="Berlin A.M."/>
            <person name="Chapman S.B."/>
            <person name="Dewar J."/>
            <person name="Goldberg J."/>
            <person name="Griggs A."/>
            <person name="Gujja S."/>
            <person name="Hansen M."/>
            <person name="Howarth C."/>
            <person name="Imamovic A."/>
            <person name="Larimer J."/>
            <person name="McCowan C."/>
            <person name="Murphy C."/>
            <person name="Pearson M."/>
            <person name="Priest M."/>
            <person name="Roberts A."/>
            <person name="Saif S."/>
            <person name="Shea T."/>
            <person name="Sykes S."/>
            <person name="Wortman J."/>
            <person name="Nusbaum C."/>
            <person name="Birren B."/>
        </authorList>
    </citation>
    <scope>NUCLEOTIDE SEQUENCE [LARGE SCALE GENOMIC DNA]</scope>
    <source>
        <strain evidence="6">CBS 10737</strain>
    </source>
</reference>
<gene>
    <name evidence="6" type="ORF">I206_05560</name>
    <name evidence="7" type="ORF">I206_106894</name>
</gene>
<keyword evidence="1" id="KW-0349">Heme</keyword>
<dbReference type="EMBL" id="KI894013">
    <property type="protein sequence ID" value="OCF48779.1"/>
    <property type="molecule type" value="Genomic_DNA"/>
</dbReference>
<keyword evidence="8" id="KW-1185">Reference proteome</keyword>
<feature type="compositionally biased region" description="Low complexity" evidence="4">
    <location>
        <begin position="22"/>
        <end position="36"/>
    </location>
</feature>
<dbReference type="Gene3D" id="1.20.910.10">
    <property type="entry name" value="Heme oxygenase-like"/>
    <property type="match status" value="1"/>
</dbReference>